<dbReference type="EMBL" id="CADEAL010000669">
    <property type="protein sequence ID" value="CAB1423652.1"/>
    <property type="molecule type" value="Genomic_DNA"/>
</dbReference>
<dbReference type="AlphaFoldDB" id="A0A9N7U3J7"/>
<keyword evidence="2" id="KW-1185">Reference proteome</keyword>
<sequence>MSTLLFLAASQSQLYPAFHGSYLTQRAQALPSAARAADTGLLGWSNEIKIKDVDIGVPQTPGINQTLQALRVSSGLLPVSVVCSAVMTVQCPAEGVRHTVQQLLVLVLSEYSLMRSSTQFSDVFGRTQFSGVTALSLTGGGCAV</sequence>
<name>A0A9N7U3J7_PLEPL</name>
<accession>A0A9N7U3J7</accession>
<dbReference type="Proteomes" id="UP001153269">
    <property type="component" value="Unassembled WGS sequence"/>
</dbReference>
<evidence type="ECO:0000313" key="1">
    <source>
        <dbReference type="EMBL" id="CAB1423652.1"/>
    </source>
</evidence>
<comment type="caution">
    <text evidence="1">The sequence shown here is derived from an EMBL/GenBank/DDBJ whole genome shotgun (WGS) entry which is preliminary data.</text>
</comment>
<protein>
    <submittedName>
        <fullName evidence="1">Uncharacterized protein</fullName>
    </submittedName>
</protein>
<reference evidence="1" key="1">
    <citation type="submission" date="2020-03" db="EMBL/GenBank/DDBJ databases">
        <authorList>
            <person name="Weist P."/>
        </authorList>
    </citation>
    <scope>NUCLEOTIDE SEQUENCE</scope>
</reference>
<evidence type="ECO:0000313" key="2">
    <source>
        <dbReference type="Proteomes" id="UP001153269"/>
    </source>
</evidence>
<gene>
    <name evidence="1" type="ORF">PLEPLA_LOCUS11573</name>
</gene>
<proteinExistence type="predicted"/>
<organism evidence="1 2">
    <name type="scientific">Pleuronectes platessa</name>
    <name type="common">European plaice</name>
    <dbReference type="NCBI Taxonomy" id="8262"/>
    <lineage>
        <taxon>Eukaryota</taxon>
        <taxon>Metazoa</taxon>
        <taxon>Chordata</taxon>
        <taxon>Craniata</taxon>
        <taxon>Vertebrata</taxon>
        <taxon>Euteleostomi</taxon>
        <taxon>Actinopterygii</taxon>
        <taxon>Neopterygii</taxon>
        <taxon>Teleostei</taxon>
        <taxon>Neoteleostei</taxon>
        <taxon>Acanthomorphata</taxon>
        <taxon>Carangaria</taxon>
        <taxon>Pleuronectiformes</taxon>
        <taxon>Pleuronectoidei</taxon>
        <taxon>Pleuronectidae</taxon>
        <taxon>Pleuronectes</taxon>
    </lineage>
</organism>